<proteinExistence type="predicted"/>
<dbReference type="Proteomes" id="UP000184699">
    <property type="component" value="Unassembled WGS sequence"/>
</dbReference>
<dbReference type="AlphaFoldDB" id="A0A1N6FJU2"/>
<evidence type="ECO:0000313" key="1">
    <source>
        <dbReference type="EMBL" id="SIN95525.1"/>
    </source>
</evidence>
<dbReference type="EMBL" id="FSRJ01000002">
    <property type="protein sequence ID" value="SIN95525.1"/>
    <property type="molecule type" value="Genomic_DNA"/>
</dbReference>
<reference evidence="2" key="1">
    <citation type="submission" date="2016-11" db="EMBL/GenBank/DDBJ databases">
        <authorList>
            <person name="Varghese N."/>
            <person name="Submissions S."/>
        </authorList>
    </citation>
    <scope>NUCLEOTIDE SEQUENCE [LARGE SCALE GENOMIC DNA]</scope>
    <source>
        <strain evidence="2">DSM 8595</strain>
    </source>
</reference>
<protein>
    <submittedName>
        <fullName evidence="1">Uncharacterized protein</fullName>
    </submittedName>
</protein>
<name>A0A1N6FJU2_9MICO</name>
<sequence>MVNAALPASRRENGPAVGSAEPFVRARCYIVGISTESMR</sequence>
<keyword evidence="2" id="KW-1185">Reference proteome</keyword>
<organism evidence="1 2">
    <name type="scientific">Agromyces cerinus subsp. cerinus</name>
    <dbReference type="NCBI Taxonomy" id="232089"/>
    <lineage>
        <taxon>Bacteria</taxon>
        <taxon>Bacillati</taxon>
        <taxon>Actinomycetota</taxon>
        <taxon>Actinomycetes</taxon>
        <taxon>Micrococcales</taxon>
        <taxon>Microbacteriaceae</taxon>
        <taxon>Agromyces</taxon>
    </lineage>
</organism>
<gene>
    <name evidence="1" type="ORF">SAMN05443544_2100</name>
</gene>
<evidence type="ECO:0000313" key="2">
    <source>
        <dbReference type="Proteomes" id="UP000184699"/>
    </source>
</evidence>
<accession>A0A1N6FJU2</accession>